<feature type="compositionally biased region" description="Polar residues" evidence="1">
    <location>
        <begin position="249"/>
        <end position="271"/>
    </location>
</feature>
<comment type="caution">
    <text evidence="3">The sequence shown here is derived from an EMBL/GenBank/DDBJ whole genome shotgun (WGS) entry which is preliminary data.</text>
</comment>
<feature type="region of interest" description="Disordered" evidence="1">
    <location>
        <begin position="178"/>
        <end position="293"/>
    </location>
</feature>
<protein>
    <recommendedName>
        <fullName evidence="2">DUF7053 domain-containing protein</fullName>
    </recommendedName>
</protein>
<evidence type="ECO:0000256" key="1">
    <source>
        <dbReference type="SAM" id="MobiDB-lite"/>
    </source>
</evidence>
<evidence type="ECO:0000313" key="4">
    <source>
        <dbReference type="Proteomes" id="UP001175261"/>
    </source>
</evidence>
<name>A0AA39GQ03_SARSR</name>
<dbReference type="InterPro" id="IPR055481">
    <property type="entry name" value="DUF7053"/>
</dbReference>
<feature type="compositionally biased region" description="Basic residues" evidence="1">
    <location>
        <begin position="191"/>
        <end position="205"/>
    </location>
</feature>
<evidence type="ECO:0000313" key="3">
    <source>
        <dbReference type="EMBL" id="KAK0391296.1"/>
    </source>
</evidence>
<proteinExistence type="predicted"/>
<dbReference type="PANTHER" id="PTHR38117:SF2">
    <property type="entry name" value="NACHT AND WD40 DOMAIN PROTEIN"/>
    <property type="match status" value="1"/>
</dbReference>
<dbReference type="Proteomes" id="UP001175261">
    <property type="component" value="Unassembled WGS sequence"/>
</dbReference>
<evidence type="ECO:0000259" key="2">
    <source>
        <dbReference type="Pfam" id="PF23155"/>
    </source>
</evidence>
<dbReference type="AlphaFoldDB" id="A0AA39GQ03"/>
<sequence length="373" mass="41371">MPQRTSFTTISPLPPTIRRAQAVAFLQDHLNMIDLNPLVKRRVPIDPPAHCPDDERHCTWYSITDSISYLPGGLYDGEVKYTAAFHDLPGEGMQSHSYAAMGVEIQGKWTVGGNEPGEKPEVRELGSEAPLEGLYLREECEVKCNMMMTRFIKKTILKSHGKLMSSLIEKAAHYPAYATNGQDQGDEARGRSQRPPHVHPGRSHTGRSASPSLPSPTEPSAHSRAQSEAWGNMTGSAQRWQDDGAQRPYATSSDVYLSQQQQRRGQDTYHSQRPYAGVHSQRRDETPPERPYLSSDVYLGQQQQGQQHLVYSNPAAAASSTPTGLRLYSNGPHQGGHMDEAVTAPAQQQQLVRHWPPAYTPGPTRQTEFAELA</sequence>
<dbReference type="Pfam" id="PF23155">
    <property type="entry name" value="DUF7053"/>
    <property type="match status" value="1"/>
</dbReference>
<feature type="domain" description="DUF7053" evidence="2">
    <location>
        <begin position="3"/>
        <end position="172"/>
    </location>
</feature>
<organism evidence="3 4">
    <name type="scientific">Sarocladium strictum</name>
    <name type="common">Black bundle disease fungus</name>
    <name type="synonym">Acremonium strictum</name>
    <dbReference type="NCBI Taxonomy" id="5046"/>
    <lineage>
        <taxon>Eukaryota</taxon>
        <taxon>Fungi</taxon>
        <taxon>Dikarya</taxon>
        <taxon>Ascomycota</taxon>
        <taxon>Pezizomycotina</taxon>
        <taxon>Sordariomycetes</taxon>
        <taxon>Hypocreomycetidae</taxon>
        <taxon>Hypocreales</taxon>
        <taxon>Sarocladiaceae</taxon>
        <taxon>Sarocladium</taxon>
    </lineage>
</organism>
<reference evidence="3" key="1">
    <citation type="submission" date="2022-10" db="EMBL/GenBank/DDBJ databases">
        <title>Determination and structural analysis of whole genome sequence of Sarocladium strictum F4-1.</title>
        <authorList>
            <person name="Hu L."/>
            <person name="Jiang Y."/>
        </authorList>
    </citation>
    <scope>NUCLEOTIDE SEQUENCE</scope>
    <source>
        <strain evidence="3">F4-1</strain>
    </source>
</reference>
<keyword evidence="4" id="KW-1185">Reference proteome</keyword>
<dbReference type="EMBL" id="JAPDFR010000001">
    <property type="protein sequence ID" value="KAK0391296.1"/>
    <property type="molecule type" value="Genomic_DNA"/>
</dbReference>
<dbReference type="PANTHER" id="PTHR38117">
    <property type="entry name" value="NACHT AND WD40 DOMAIN PROTEIN"/>
    <property type="match status" value="1"/>
</dbReference>
<accession>A0AA39GQ03</accession>
<gene>
    <name evidence="3" type="ORF">NLU13_0797</name>
</gene>